<reference evidence="6 7" key="1">
    <citation type="submission" date="2020-12" db="EMBL/GenBank/DDBJ databases">
        <title>FDA dAtabase for Regulatory Grade micrObial Sequences (FDA-ARGOS): Supporting development and validation of Infectious Disease Dx tests.</title>
        <authorList>
            <person name="Minogue T."/>
            <person name="Wolcott M."/>
            <person name="Wasieloski L."/>
            <person name="Aguilar W."/>
            <person name="Moore D."/>
            <person name="Jaissle J."/>
            <person name="Tallon L."/>
            <person name="Sadzewicz L."/>
            <person name="Zhao X."/>
            <person name="Boylan J."/>
            <person name="Ott S."/>
            <person name="Bowen H."/>
            <person name="Vavikolanu K."/>
            <person name="Mehta A."/>
            <person name="Aluvathingal J."/>
            <person name="Nadendla S."/>
            <person name="Yan Y."/>
            <person name="Sichtig H."/>
        </authorList>
    </citation>
    <scope>NUCLEOTIDE SEQUENCE [LARGE SCALE GENOMIC DNA]</scope>
    <source>
        <strain evidence="6 7">FDAARGOS_949</strain>
        <plasmid evidence="6 7">unnamed1</plasmid>
    </source>
</reference>
<evidence type="ECO:0000259" key="5">
    <source>
        <dbReference type="Pfam" id="PF03358"/>
    </source>
</evidence>
<evidence type="ECO:0000256" key="2">
    <source>
        <dbReference type="ARBA" id="ARBA00022630"/>
    </source>
</evidence>
<accession>A0AAP9Y698</accession>
<dbReference type="InterPro" id="IPR005025">
    <property type="entry name" value="FMN_Rdtase-like_dom"/>
</dbReference>
<dbReference type="InterPro" id="IPR051814">
    <property type="entry name" value="NAD(P)H-dep_FMN_reductase"/>
</dbReference>
<feature type="domain" description="NADPH-dependent FMN reductase-like" evidence="5">
    <location>
        <begin position="10"/>
        <end position="149"/>
    </location>
</feature>
<dbReference type="EMBL" id="CP065602">
    <property type="protein sequence ID" value="QPQ94739.1"/>
    <property type="molecule type" value="Genomic_DNA"/>
</dbReference>
<evidence type="ECO:0000256" key="4">
    <source>
        <dbReference type="ARBA" id="ARBA00023002"/>
    </source>
</evidence>
<dbReference type="Gene3D" id="3.40.50.360">
    <property type="match status" value="1"/>
</dbReference>
<evidence type="ECO:0000256" key="1">
    <source>
        <dbReference type="ARBA" id="ARBA00005990"/>
    </source>
</evidence>
<dbReference type="PANTHER" id="PTHR43408:SF2">
    <property type="entry name" value="FMN REDUCTASE (NADPH)"/>
    <property type="match status" value="1"/>
</dbReference>
<dbReference type="SUPFAM" id="SSF52218">
    <property type="entry name" value="Flavoproteins"/>
    <property type="match status" value="1"/>
</dbReference>
<dbReference type="Pfam" id="PF03358">
    <property type="entry name" value="FMN_red"/>
    <property type="match status" value="1"/>
</dbReference>
<sequence length="211" mass="22807">MSWAMRNGYRIVAVSGNTQQPSRTLTLVKTLLDRLAAALPVDTHLVELGTLAPELGSVLSRAHATAAIETDLRSIETADALLVASPVYRASYTGLFKHLFDLVHHEALVDMPVLLAATGGSDRHALVIDHQLRPLFSFFQAHTLPIGVYGTESDFCDYQIASPTLHARIDLAIARAATVIRVRRPELAADDMLRTVVSPDAATAATFTQLG</sequence>
<name>A0AAP9Y698_BURGL</name>
<protein>
    <submittedName>
        <fullName evidence="6">FMN reductase</fullName>
    </submittedName>
</protein>
<keyword evidence="6" id="KW-0614">Plasmid</keyword>
<dbReference type="InterPro" id="IPR019912">
    <property type="entry name" value="FMN_Rdtase_MsuE-like"/>
</dbReference>
<evidence type="ECO:0000313" key="6">
    <source>
        <dbReference type="EMBL" id="QPQ94739.1"/>
    </source>
</evidence>
<organism evidence="6 7">
    <name type="scientific">Burkholderia glumae</name>
    <name type="common">Pseudomonas glumae</name>
    <dbReference type="NCBI Taxonomy" id="337"/>
    <lineage>
        <taxon>Bacteria</taxon>
        <taxon>Pseudomonadati</taxon>
        <taxon>Pseudomonadota</taxon>
        <taxon>Betaproteobacteria</taxon>
        <taxon>Burkholderiales</taxon>
        <taxon>Burkholderiaceae</taxon>
        <taxon>Burkholderia</taxon>
    </lineage>
</organism>
<geneLocation type="plasmid" evidence="6 7">
    <name>unnamed1</name>
</geneLocation>
<keyword evidence="4" id="KW-0560">Oxidoreductase</keyword>
<evidence type="ECO:0000256" key="3">
    <source>
        <dbReference type="ARBA" id="ARBA00022643"/>
    </source>
</evidence>
<dbReference type="NCBIfam" id="TIGR03566">
    <property type="entry name" value="FMN_reduc_MsuE"/>
    <property type="match status" value="1"/>
</dbReference>
<dbReference type="Proteomes" id="UP000594892">
    <property type="component" value="Plasmid unnamed1"/>
</dbReference>
<dbReference type="PANTHER" id="PTHR43408">
    <property type="entry name" value="FMN REDUCTASE (NADPH)"/>
    <property type="match status" value="1"/>
</dbReference>
<evidence type="ECO:0000313" key="7">
    <source>
        <dbReference type="Proteomes" id="UP000594892"/>
    </source>
</evidence>
<comment type="similarity">
    <text evidence="1">Belongs to the SsuE family.</text>
</comment>
<gene>
    <name evidence="6" type="primary">msuE</name>
    <name evidence="6" type="ORF">I6H06_28695</name>
</gene>
<proteinExistence type="inferred from homology"/>
<dbReference type="InterPro" id="IPR029039">
    <property type="entry name" value="Flavoprotein-like_sf"/>
</dbReference>
<keyword evidence="2" id="KW-0285">Flavoprotein</keyword>
<keyword evidence="3" id="KW-0288">FMN</keyword>
<dbReference type="GO" id="GO:0016491">
    <property type="term" value="F:oxidoreductase activity"/>
    <property type="evidence" value="ECO:0007669"/>
    <property type="project" value="UniProtKB-KW"/>
</dbReference>
<dbReference type="AlphaFoldDB" id="A0AAP9Y698"/>